<dbReference type="SUPFAM" id="SSF51905">
    <property type="entry name" value="FAD/NAD(P)-binding domain"/>
    <property type="match status" value="1"/>
</dbReference>
<dbReference type="InterPro" id="IPR002938">
    <property type="entry name" value="FAD-bd"/>
</dbReference>
<dbReference type="Gene3D" id="3.50.50.60">
    <property type="entry name" value="FAD/NAD(P)-binding domain"/>
    <property type="match status" value="1"/>
</dbReference>
<evidence type="ECO:0000256" key="4">
    <source>
        <dbReference type="ARBA" id="ARBA00023002"/>
    </source>
</evidence>
<proteinExistence type="predicted"/>
<organism evidence="7 8">
    <name type="scientific">Monosiga brevicollis</name>
    <name type="common">Choanoflagellate</name>
    <dbReference type="NCBI Taxonomy" id="81824"/>
    <lineage>
        <taxon>Eukaryota</taxon>
        <taxon>Choanoflagellata</taxon>
        <taxon>Craspedida</taxon>
        <taxon>Salpingoecidae</taxon>
        <taxon>Monosiga</taxon>
    </lineage>
</organism>
<evidence type="ECO:0000313" key="7">
    <source>
        <dbReference type="EMBL" id="EDQ90953.1"/>
    </source>
</evidence>
<name>A9UUS0_MONBE</name>
<evidence type="ECO:0000256" key="5">
    <source>
        <dbReference type="SAM" id="Phobius"/>
    </source>
</evidence>
<dbReference type="PANTHER" id="PTHR46496">
    <property type="match status" value="1"/>
</dbReference>
<sequence length="437" mass="48233">MRAVPPVRGDEVSRSSRIIVVGAGIAGLSCGIALHRLGFEVLVLDKVRELRDAGSGMSVIGHSLVLLEALGVNIEELGLRQVNVSLRSFDDRCLFQVPLDADPALVRRYGSVQYNVHRGELQQALLRAALATGVQVLTGSRVVGFREGPTDVEVLLESGATYHGALLVGADGTNSVVRRTLLPQHQARYSGFSCWRGITETPPASATRHGDRMLKTIVHRPGDDVSFTAGFAPRNRCFWVLDVRYPANTLMPGRDGKRYVLERMTNLSSEFKDIVQATPDENVLQTDIYDSDPFDWHRGGRVVLIGDAAHPVVHHFGQGACLAVEDAVRLARSLHEAHPDVAMSGERRPVLSLATVRQALGSYASLGARARAWSLVYISRWCGDAYMHNMPWLNWGLQLCLVFPFNLVFIVVMKVLLFWAQRDLRTFAEAHLTAKRT</sequence>
<evidence type="ECO:0000259" key="6">
    <source>
        <dbReference type="Pfam" id="PF01494"/>
    </source>
</evidence>
<dbReference type="InterPro" id="IPR036188">
    <property type="entry name" value="FAD/NAD-bd_sf"/>
</dbReference>
<keyword evidence="3" id="KW-0274">FAD</keyword>
<dbReference type="PROSITE" id="PS51257">
    <property type="entry name" value="PROKAR_LIPOPROTEIN"/>
    <property type="match status" value="1"/>
</dbReference>
<keyword evidence="4" id="KW-0560">Oxidoreductase</keyword>
<dbReference type="PANTHER" id="PTHR46496:SF1">
    <property type="entry name" value="ZEAXANTHIN EPOXIDASE, CHLOROPLASTIC"/>
    <property type="match status" value="1"/>
</dbReference>
<evidence type="ECO:0000256" key="1">
    <source>
        <dbReference type="ARBA" id="ARBA00001974"/>
    </source>
</evidence>
<feature type="domain" description="FAD-binding" evidence="6">
    <location>
        <begin position="18"/>
        <end position="337"/>
    </location>
</feature>
<dbReference type="Proteomes" id="UP000001357">
    <property type="component" value="Unassembled WGS sequence"/>
</dbReference>
<dbReference type="STRING" id="81824.A9UUS0"/>
<dbReference type="AlphaFoldDB" id="A9UUS0"/>
<dbReference type="eggNOG" id="KOG2614">
    <property type="taxonomic scope" value="Eukaryota"/>
</dbReference>
<dbReference type="Pfam" id="PF01494">
    <property type="entry name" value="FAD_binding_3"/>
    <property type="match status" value="1"/>
</dbReference>
<dbReference type="GeneID" id="5889355"/>
<keyword evidence="2" id="KW-0285">Flavoprotein</keyword>
<dbReference type="InParanoid" id="A9UUS0"/>
<keyword evidence="5" id="KW-0812">Transmembrane</keyword>
<gene>
    <name evidence="7" type="ORF">MONBRDRAFT_36301</name>
</gene>
<keyword evidence="8" id="KW-1185">Reference proteome</keyword>
<dbReference type="RefSeq" id="XP_001744250.1">
    <property type="nucleotide sequence ID" value="XM_001744198.1"/>
</dbReference>
<feature type="transmembrane region" description="Helical" evidence="5">
    <location>
        <begin position="395"/>
        <end position="417"/>
    </location>
</feature>
<evidence type="ECO:0000256" key="2">
    <source>
        <dbReference type="ARBA" id="ARBA00022630"/>
    </source>
</evidence>
<dbReference type="KEGG" id="mbr:MONBRDRAFT_36301"/>
<dbReference type="GO" id="GO:0016491">
    <property type="term" value="F:oxidoreductase activity"/>
    <property type="evidence" value="ECO:0007669"/>
    <property type="project" value="UniProtKB-KW"/>
</dbReference>
<dbReference type="GO" id="GO:0071949">
    <property type="term" value="F:FAD binding"/>
    <property type="evidence" value="ECO:0007669"/>
    <property type="project" value="InterPro"/>
</dbReference>
<evidence type="ECO:0000313" key="8">
    <source>
        <dbReference type="Proteomes" id="UP000001357"/>
    </source>
</evidence>
<protein>
    <recommendedName>
        <fullName evidence="6">FAD-binding domain-containing protein</fullName>
    </recommendedName>
</protein>
<reference evidence="7 8" key="1">
    <citation type="journal article" date="2008" name="Nature">
        <title>The genome of the choanoflagellate Monosiga brevicollis and the origin of metazoans.</title>
        <authorList>
            <consortium name="JGI Sequencing"/>
            <person name="King N."/>
            <person name="Westbrook M.J."/>
            <person name="Young S.L."/>
            <person name="Kuo A."/>
            <person name="Abedin M."/>
            <person name="Chapman J."/>
            <person name="Fairclough S."/>
            <person name="Hellsten U."/>
            <person name="Isogai Y."/>
            <person name="Letunic I."/>
            <person name="Marr M."/>
            <person name="Pincus D."/>
            <person name="Putnam N."/>
            <person name="Rokas A."/>
            <person name="Wright K.J."/>
            <person name="Zuzow R."/>
            <person name="Dirks W."/>
            <person name="Good M."/>
            <person name="Goodstein D."/>
            <person name="Lemons D."/>
            <person name="Li W."/>
            <person name="Lyons J.B."/>
            <person name="Morris A."/>
            <person name="Nichols S."/>
            <person name="Richter D.J."/>
            <person name="Salamov A."/>
            <person name="Bork P."/>
            <person name="Lim W.A."/>
            <person name="Manning G."/>
            <person name="Miller W.T."/>
            <person name="McGinnis W."/>
            <person name="Shapiro H."/>
            <person name="Tjian R."/>
            <person name="Grigoriev I.V."/>
            <person name="Rokhsar D."/>
        </authorList>
    </citation>
    <scope>NUCLEOTIDE SEQUENCE [LARGE SCALE GENOMIC DNA]</scope>
    <source>
        <strain evidence="8">MX1 / ATCC 50154</strain>
    </source>
</reference>
<keyword evidence="5" id="KW-1133">Transmembrane helix</keyword>
<dbReference type="PRINTS" id="PR00420">
    <property type="entry name" value="RNGMNOXGNASE"/>
</dbReference>
<accession>A9UUS0</accession>
<dbReference type="EMBL" id="CH991546">
    <property type="protein sequence ID" value="EDQ90953.1"/>
    <property type="molecule type" value="Genomic_DNA"/>
</dbReference>
<evidence type="ECO:0000256" key="3">
    <source>
        <dbReference type="ARBA" id="ARBA00022827"/>
    </source>
</evidence>
<keyword evidence="5" id="KW-0472">Membrane</keyword>
<comment type="cofactor">
    <cofactor evidence="1">
        <name>FAD</name>
        <dbReference type="ChEBI" id="CHEBI:57692"/>
    </cofactor>
</comment>
<dbReference type="OMA" id="HSMTSFF"/>